<comment type="caution">
    <text evidence="1">The sequence shown here is derived from an EMBL/GenBank/DDBJ whole genome shotgun (WGS) entry which is preliminary data.</text>
</comment>
<evidence type="ECO:0000313" key="2">
    <source>
        <dbReference type="Proteomes" id="UP001589575"/>
    </source>
</evidence>
<keyword evidence="2" id="KW-1185">Reference proteome</keyword>
<sequence>MLLSADVCVDSTRHARANRDEQAGDGSQCGFNAIFQAGLRPPIGPRFGNPSRWG</sequence>
<name>A0ABV5G1R0_9MICC</name>
<dbReference type="EMBL" id="JBHMFI010000001">
    <property type="protein sequence ID" value="MFB9072876.1"/>
    <property type="molecule type" value="Genomic_DNA"/>
</dbReference>
<protein>
    <submittedName>
        <fullName evidence="1">Uncharacterized protein</fullName>
    </submittedName>
</protein>
<reference evidence="1 2" key="1">
    <citation type="submission" date="2024-09" db="EMBL/GenBank/DDBJ databases">
        <authorList>
            <person name="Sun Q."/>
            <person name="Mori K."/>
        </authorList>
    </citation>
    <scope>NUCLEOTIDE SEQUENCE [LARGE SCALE GENOMIC DNA]</scope>
    <source>
        <strain evidence="1 2">CCM 7609</strain>
    </source>
</reference>
<organism evidence="1 2">
    <name type="scientific">Citricoccus parietis</name>
    <dbReference type="NCBI Taxonomy" id="592307"/>
    <lineage>
        <taxon>Bacteria</taxon>
        <taxon>Bacillati</taxon>
        <taxon>Actinomycetota</taxon>
        <taxon>Actinomycetes</taxon>
        <taxon>Micrococcales</taxon>
        <taxon>Micrococcaceae</taxon>
        <taxon>Citricoccus</taxon>
    </lineage>
</organism>
<dbReference type="Proteomes" id="UP001589575">
    <property type="component" value="Unassembled WGS sequence"/>
</dbReference>
<evidence type="ECO:0000313" key="1">
    <source>
        <dbReference type="EMBL" id="MFB9072876.1"/>
    </source>
</evidence>
<gene>
    <name evidence="1" type="ORF">ACFFX0_17380</name>
</gene>
<accession>A0ABV5G1R0</accession>
<proteinExistence type="predicted"/>